<gene>
    <name evidence="1" type="ORF">G7Y89_g8985</name>
</gene>
<proteinExistence type="predicted"/>
<dbReference type="AlphaFoldDB" id="A0A8H4W2C4"/>
<organism evidence="1 2">
    <name type="scientific">Cudoniella acicularis</name>
    <dbReference type="NCBI Taxonomy" id="354080"/>
    <lineage>
        <taxon>Eukaryota</taxon>
        <taxon>Fungi</taxon>
        <taxon>Dikarya</taxon>
        <taxon>Ascomycota</taxon>
        <taxon>Pezizomycotina</taxon>
        <taxon>Leotiomycetes</taxon>
        <taxon>Helotiales</taxon>
        <taxon>Tricladiaceae</taxon>
        <taxon>Cudoniella</taxon>
    </lineage>
</organism>
<name>A0A8H4W2C4_9HELO</name>
<accession>A0A8H4W2C4</accession>
<dbReference type="OrthoDB" id="5420821at2759"/>
<sequence>MSGQLLRQFAFPGGKRMSLFLAQTVTDQGYHRVVDAISPEVKEEVARKAEAALTNTKWVPSNIQSQIAKVVLTSLDHESPRDSAKHATGVLEDEYGNVLGKIHIASNPAEQQPMRS</sequence>
<evidence type="ECO:0000313" key="1">
    <source>
        <dbReference type="EMBL" id="KAF4629160.1"/>
    </source>
</evidence>
<dbReference type="EMBL" id="JAAMPI010000712">
    <property type="protein sequence ID" value="KAF4629160.1"/>
    <property type="molecule type" value="Genomic_DNA"/>
</dbReference>
<dbReference type="Proteomes" id="UP000566819">
    <property type="component" value="Unassembled WGS sequence"/>
</dbReference>
<reference evidence="1 2" key="1">
    <citation type="submission" date="2020-03" db="EMBL/GenBank/DDBJ databases">
        <title>Draft Genome Sequence of Cudoniella acicularis.</title>
        <authorList>
            <person name="Buettner E."/>
            <person name="Kellner H."/>
        </authorList>
    </citation>
    <scope>NUCLEOTIDE SEQUENCE [LARGE SCALE GENOMIC DNA]</scope>
    <source>
        <strain evidence="1 2">DSM 108380</strain>
    </source>
</reference>
<comment type="caution">
    <text evidence="1">The sequence shown here is derived from an EMBL/GenBank/DDBJ whole genome shotgun (WGS) entry which is preliminary data.</text>
</comment>
<protein>
    <submittedName>
        <fullName evidence="1">Uncharacterized protein</fullName>
    </submittedName>
</protein>
<evidence type="ECO:0000313" key="2">
    <source>
        <dbReference type="Proteomes" id="UP000566819"/>
    </source>
</evidence>
<keyword evidence="2" id="KW-1185">Reference proteome</keyword>